<accession>A0ACC3SS60</accession>
<dbReference type="EMBL" id="MU971473">
    <property type="protein sequence ID" value="KAK9234480.1"/>
    <property type="molecule type" value="Genomic_DNA"/>
</dbReference>
<proteinExistence type="predicted"/>
<dbReference type="Proteomes" id="UP001433508">
    <property type="component" value="Unassembled WGS sequence"/>
</dbReference>
<name>A0ACC3SS60_LIPKO</name>
<evidence type="ECO:0000313" key="1">
    <source>
        <dbReference type="EMBL" id="KAK9234480.1"/>
    </source>
</evidence>
<sequence>MYMEALFVQKNLWEVVSGTGLHDVSNLEDALVLIKKNNYAYLDMVLTLGDHEHGLLETKDVEHIWRGMKQRCKESSLVRQLALVNKLFTWKCKRAENPDKWVQGWCDVLERIFGHASKSTRLLESSYVEQFSGRVRWSHHQTRLQQR</sequence>
<evidence type="ECO:0000313" key="2">
    <source>
        <dbReference type="Proteomes" id="UP001433508"/>
    </source>
</evidence>
<comment type="caution">
    <text evidence="1">The sequence shown here is derived from an EMBL/GenBank/DDBJ whole genome shotgun (WGS) entry which is preliminary data.</text>
</comment>
<keyword evidence="2" id="KW-1185">Reference proteome</keyword>
<gene>
    <name evidence="1" type="ORF">V1525DRAFT_54341</name>
</gene>
<organism evidence="1 2">
    <name type="scientific">Lipomyces kononenkoae</name>
    <name type="common">Yeast</name>
    <dbReference type="NCBI Taxonomy" id="34357"/>
    <lineage>
        <taxon>Eukaryota</taxon>
        <taxon>Fungi</taxon>
        <taxon>Dikarya</taxon>
        <taxon>Ascomycota</taxon>
        <taxon>Saccharomycotina</taxon>
        <taxon>Lipomycetes</taxon>
        <taxon>Lipomycetales</taxon>
        <taxon>Lipomycetaceae</taxon>
        <taxon>Lipomyces</taxon>
    </lineage>
</organism>
<protein>
    <submittedName>
        <fullName evidence="1">Uncharacterized protein</fullName>
    </submittedName>
</protein>
<reference evidence="2" key="1">
    <citation type="journal article" date="2024" name="Front. Bioeng. Biotechnol.">
        <title>Genome-scale model development and genomic sequencing of the oleaginous clade Lipomyces.</title>
        <authorList>
            <person name="Czajka J.J."/>
            <person name="Han Y."/>
            <person name="Kim J."/>
            <person name="Mondo S.J."/>
            <person name="Hofstad B.A."/>
            <person name="Robles A."/>
            <person name="Haridas S."/>
            <person name="Riley R."/>
            <person name="LaButti K."/>
            <person name="Pangilinan J."/>
            <person name="Andreopoulos W."/>
            <person name="Lipzen A."/>
            <person name="Yan J."/>
            <person name="Wang M."/>
            <person name="Ng V."/>
            <person name="Grigoriev I.V."/>
            <person name="Spatafora J.W."/>
            <person name="Magnuson J.K."/>
            <person name="Baker S.E."/>
            <person name="Pomraning K.R."/>
        </authorList>
    </citation>
    <scope>NUCLEOTIDE SEQUENCE [LARGE SCALE GENOMIC DNA]</scope>
    <source>
        <strain evidence="2">CBS 7786</strain>
    </source>
</reference>